<gene>
    <name evidence="6 8" type="primary">tilS</name>
    <name evidence="8" type="ORF">C5T88_03140</name>
</gene>
<evidence type="ECO:0000313" key="9">
    <source>
        <dbReference type="Proteomes" id="UP000239250"/>
    </source>
</evidence>
<comment type="domain">
    <text evidence="6">The N-terminal region contains the highly conserved SGGXDS motif, predicted to be a P-loop motif involved in ATP binding.</text>
</comment>
<accession>A0A2S0NKK5</accession>
<dbReference type="GO" id="GO:0032267">
    <property type="term" value="F:tRNA(Ile)-lysidine synthase activity"/>
    <property type="evidence" value="ECO:0007669"/>
    <property type="project" value="UniProtKB-EC"/>
</dbReference>
<dbReference type="EMBL" id="CP027019">
    <property type="protein sequence ID" value="AVP49548.1"/>
    <property type="molecule type" value="Genomic_DNA"/>
</dbReference>
<dbReference type="PANTHER" id="PTHR43033">
    <property type="entry name" value="TRNA(ILE)-LYSIDINE SYNTHASE-RELATED"/>
    <property type="match status" value="1"/>
</dbReference>
<dbReference type="SUPFAM" id="SSF52402">
    <property type="entry name" value="Adenine nucleotide alpha hydrolases-like"/>
    <property type="match status" value="1"/>
</dbReference>
<evidence type="ECO:0000256" key="1">
    <source>
        <dbReference type="ARBA" id="ARBA00022598"/>
    </source>
</evidence>
<evidence type="ECO:0000256" key="6">
    <source>
        <dbReference type="HAMAP-Rule" id="MF_01161"/>
    </source>
</evidence>
<dbReference type="EC" id="6.3.4.19" evidence="6"/>
<comment type="function">
    <text evidence="6">Ligates lysine onto the cytidine present at position 34 of the AUA codon-specific tRNA(Ile) that contains the anticodon CAU, in an ATP-dependent manner. Cytidine is converted to lysidine, thus changing the amino acid specificity of the tRNA from methionine to isoleucine.</text>
</comment>
<feature type="domain" description="tRNA(Ile)-lysidine/2-thiocytidine synthase N-terminal" evidence="7">
    <location>
        <begin position="9"/>
        <end position="187"/>
    </location>
</feature>
<dbReference type="Pfam" id="PF01171">
    <property type="entry name" value="ATP_bind_3"/>
    <property type="match status" value="1"/>
</dbReference>
<sequence length="397" mass="47742">MLEFGFNNKYLIGVSGGPDSMFLLSELVKQKPKEIVVCHVNYNFRSDSINDQKIVEQFCNQHDLILEVKVIDPLIYQASNFNFEAWAREERYNFFCEMGEKYQINNLLIAHNQNDQIETYLMQLRRQNLNNYWGIQKVSTYKNMTVIRPMLDFKKSEILKKLEAGKIPYVIDVTNFDQRYERNKIRSTLKESDFGQYMDEILMKNKQLEVEIKQAKKYVEKNLIEGELKIDKSFSKLNVDLIQRIVYQYFEKLDKTYLLHNRKKQTIVEISKRLKTTTKPFWKIEIGDFFLIKDFAIIYLLYKDSIQIKSFIINNQDELYLVEEFINGRDLLHKIREDKENYPYIITNDFEHYKTVTTYKNKKMNRYLIDQKISYKKRIYKAVVYNIKNLKVLNSIN</sequence>
<dbReference type="InterPro" id="IPR011063">
    <property type="entry name" value="TilS/TtcA_N"/>
</dbReference>
<name>A0A2S0NKK5_9MOLU</name>
<evidence type="ECO:0000256" key="3">
    <source>
        <dbReference type="ARBA" id="ARBA00022741"/>
    </source>
</evidence>
<keyword evidence="4 6" id="KW-0067">ATP-binding</keyword>
<dbReference type="HAMAP" id="MF_01161">
    <property type="entry name" value="tRNA_Ile_lys_synt"/>
    <property type="match status" value="1"/>
</dbReference>
<evidence type="ECO:0000256" key="4">
    <source>
        <dbReference type="ARBA" id="ARBA00022840"/>
    </source>
</evidence>
<dbReference type="GO" id="GO:0005524">
    <property type="term" value="F:ATP binding"/>
    <property type="evidence" value="ECO:0007669"/>
    <property type="project" value="UniProtKB-UniRule"/>
</dbReference>
<keyword evidence="1 6" id="KW-0436">Ligase</keyword>
<dbReference type="InterPro" id="IPR012094">
    <property type="entry name" value="tRNA_Ile_lys_synt"/>
</dbReference>
<evidence type="ECO:0000256" key="5">
    <source>
        <dbReference type="ARBA" id="ARBA00048539"/>
    </source>
</evidence>
<dbReference type="GO" id="GO:0006400">
    <property type="term" value="P:tRNA modification"/>
    <property type="evidence" value="ECO:0007669"/>
    <property type="project" value="UniProtKB-UniRule"/>
</dbReference>
<reference evidence="9" key="1">
    <citation type="submission" date="2018-02" db="EMBL/GenBank/DDBJ databases">
        <title>Firefly genomes illuminate parallel origins of bioluminescence in beetles.</title>
        <authorList>
            <person name="Fallon T.R."/>
            <person name="Lower S.E.S."/>
            <person name="Behringer M."/>
            <person name="Weng J.-K."/>
        </authorList>
    </citation>
    <scope>NUCLEOTIDE SEQUENCE [LARGE SCALE GENOMIC DNA]</scope>
</reference>
<protein>
    <recommendedName>
        <fullName evidence="6">tRNA(Ile)-lysidine synthase</fullName>
        <ecNumber evidence="6">6.3.4.19</ecNumber>
    </recommendedName>
    <alternativeName>
        <fullName evidence="6">tRNA(Ile)-2-lysyl-cytidine synthase</fullName>
    </alternativeName>
    <alternativeName>
        <fullName evidence="6">tRNA(Ile)-lysidine synthetase</fullName>
    </alternativeName>
</protein>
<dbReference type="NCBIfam" id="TIGR02432">
    <property type="entry name" value="lysidine_TilS_N"/>
    <property type="match status" value="1"/>
</dbReference>
<dbReference type="Gene3D" id="3.40.50.620">
    <property type="entry name" value="HUPs"/>
    <property type="match status" value="1"/>
</dbReference>
<comment type="similarity">
    <text evidence="6">Belongs to the tRNA(Ile)-lysidine synthase family.</text>
</comment>
<evidence type="ECO:0000259" key="7">
    <source>
        <dbReference type="Pfam" id="PF01171"/>
    </source>
</evidence>
<dbReference type="GO" id="GO:0005737">
    <property type="term" value="C:cytoplasm"/>
    <property type="evidence" value="ECO:0007669"/>
    <property type="project" value="UniProtKB-SubCell"/>
</dbReference>
<dbReference type="CDD" id="cd01992">
    <property type="entry name" value="TilS_N"/>
    <property type="match status" value="1"/>
</dbReference>
<dbReference type="InterPro" id="IPR014729">
    <property type="entry name" value="Rossmann-like_a/b/a_fold"/>
</dbReference>
<dbReference type="PANTHER" id="PTHR43033:SF1">
    <property type="entry name" value="TRNA(ILE)-LYSIDINE SYNTHASE-RELATED"/>
    <property type="match status" value="1"/>
</dbReference>
<evidence type="ECO:0000313" key="8">
    <source>
        <dbReference type="EMBL" id="AVP49548.1"/>
    </source>
</evidence>
<evidence type="ECO:0000256" key="2">
    <source>
        <dbReference type="ARBA" id="ARBA00022694"/>
    </source>
</evidence>
<keyword evidence="2 6" id="KW-0819">tRNA processing</keyword>
<dbReference type="AlphaFoldDB" id="A0A2S0NKK5"/>
<feature type="binding site" evidence="6">
    <location>
        <begin position="15"/>
        <end position="20"/>
    </location>
    <ligand>
        <name>ATP</name>
        <dbReference type="ChEBI" id="CHEBI:30616"/>
    </ligand>
</feature>
<comment type="catalytic activity">
    <reaction evidence="5 6">
        <text>cytidine(34) in tRNA(Ile2) + L-lysine + ATP = lysidine(34) in tRNA(Ile2) + AMP + diphosphate + H(+)</text>
        <dbReference type="Rhea" id="RHEA:43744"/>
        <dbReference type="Rhea" id="RHEA-COMP:10625"/>
        <dbReference type="Rhea" id="RHEA-COMP:10670"/>
        <dbReference type="ChEBI" id="CHEBI:15378"/>
        <dbReference type="ChEBI" id="CHEBI:30616"/>
        <dbReference type="ChEBI" id="CHEBI:32551"/>
        <dbReference type="ChEBI" id="CHEBI:33019"/>
        <dbReference type="ChEBI" id="CHEBI:82748"/>
        <dbReference type="ChEBI" id="CHEBI:83665"/>
        <dbReference type="ChEBI" id="CHEBI:456215"/>
        <dbReference type="EC" id="6.3.4.19"/>
    </reaction>
</comment>
<organism evidence="8 9">
    <name type="scientific">Williamsoniiplasma luminosum</name>
    <dbReference type="NCBI Taxonomy" id="214888"/>
    <lineage>
        <taxon>Bacteria</taxon>
        <taxon>Bacillati</taxon>
        <taxon>Mycoplasmatota</taxon>
        <taxon>Mollicutes</taxon>
        <taxon>Entomoplasmatales</taxon>
        <taxon>Williamsoniiplasma</taxon>
    </lineage>
</organism>
<comment type="subcellular location">
    <subcellularLocation>
        <location evidence="6">Cytoplasm</location>
    </subcellularLocation>
</comment>
<proteinExistence type="inferred from homology"/>
<dbReference type="Proteomes" id="UP000239250">
    <property type="component" value="Chromosome"/>
</dbReference>
<dbReference type="InterPro" id="IPR012795">
    <property type="entry name" value="tRNA_Ile_lys_synt_N"/>
</dbReference>
<keyword evidence="6" id="KW-0963">Cytoplasm</keyword>
<dbReference type="RefSeq" id="WP_303662123.1">
    <property type="nucleotide sequence ID" value="NZ_CP027019.1"/>
</dbReference>
<keyword evidence="3 6" id="KW-0547">Nucleotide-binding</keyword>